<proteinExistence type="predicted"/>
<dbReference type="Pfam" id="PF00069">
    <property type="entry name" value="Pkinase"/>
    <property type="match status" value="1"/>
</dbReference>
<keyword evidence="4" id="KW-0418">Kinase</keyword>
<evidence type="ECO:0000256" key="3">
    <source>
        <dbReference type="ARBA" id="ARBA00022741"/>
    </source>
</evidence>
<evidence type="ECO:0000256" key="4">
    <source>
        <dbReference type="ARBA" id="ARBA00022777"/>
    </source>
</evidence>
<dbReference type="InterPro" id="IPR000719">
    <property type="entry name" value="Prot_kinase_dom"/>
</dbReference>
<evidence type="ECO:0000256" key="2">
    <source>
        <dbReference type="ARBA" id="ARBA00022679"/>
    </source>
</evidence>
<dbReference type="Proteomes" id="UP000054560">
    <property type="component" value="Unassembled WGS sequence"/>
</dbReference>
<dbReference type="GeneID" id="25916042"/>
<dbReference type="SUPFAM" id="SSF56112">
    <property type="entry name" value="Protein kinase-like (PK-like)"/>
    <property type="match status" value="1"/>
</dbReference>
<evidence type="ECO:0000256" key="1">
    <source>
        <dbReference type="ARBA" id="ARBA00022527"/>
    </source>
</evidence>
<reference evidence="7 8" key="1">
    <citation type="submission" date="2011-02" db="EMBL/GenBank/DDBJ databases">
        <title>The Genome Sequence of Sphaeroforma arctica JP610.</title>
        <authorList>
            <consortium name="The Broad Institute Genome Sequencing Platform"/>
            <person name="Russ C."/>
            <person name="Cuomo C."/>
            <person name="Young S.K."/>
            <person name="Zeng Q."/>
            <person name="Gargeya S."/>
            <person name="Alvarado L."/>
            <person name="Berlin A."/>
            <person name="Chapman S.B."/>
            <person name="Chen Z."/>
            <person name="Freedman E."/>
            <person name="Gellesch M."/>
            <person name="Goldberg J."/>
            <person name="Griggs A."/>
            <person name="Gujja S."/>
            <person name="Heilman E."/>
            <person name="Heiman D."/>
            <person name="Howarth C."/>
            <person name="Mehta T."/>
            <person name="Neiman D."/>
            <person name="Pearson M."/>
            <person name="Roberts A."/>
            <person name="Saif S."/>
            <person name="Shea T."/>
            <person name="Shenoy N."/>
            <person name="Sisk P."/>
            <person name="Stolte C."/>
            <person name="Sykes S."/>
            <person name="White J."/>
            <person name="Yandava C."/>
            <person name="Burger G."/>
            <person name="Gray M.W."/>
            <person name="Holland P.W.H."/>
            <person name="King N."/>
            <person name="Lang F.B.F."/>
            <person name="Roger A.J."/>
            <person name="Ruiz-Trillo I."/>
            <person name="Haas B."/>
            <person name="Nusbaum C."/>
            <person name="Birren B."/>
        </authorList>
    </citation>
    <scope>NUCLEOTIDE SEQUENCE [LARGE SCALE GENOMIC DNA]</scope>
    <source>
        <strain evidence="7 8">JP610</strain>
    </source>
</reference>
<protein>
    <recommendedName>
        <fullName evidence="6">Protein kinase domain-containing protein</fullName>
    </recommendedName>
</protein>
<evidence type="ECO:0000313" key="7">
    <source>
        <dbReference type="EMBL" id="KNC71916.1"/>
    </source>
</evidence>
<organism evidence="7 8">
    <name type="scientific">Sphaeroforma arctica JP610</name>
    <dbReference type="NCBI Taxonomy" id="667725"/>
    <lineage>
        <taxon>Eukaryota</taxon>
        <taxon>Ichthyosporea</taxon>
        <taxon>Ichthyophonida</taxon>
        <taxon>Sphaeroforma</taxon>
    </lineage>
</organism>
<keyword evidence="5" id="KW-0067">ATP-binding</keyword>
<feature type="domain" description="Protein kinase" evidence="6">
    <location>
        <begin position="1"/>
        <end position="71"/>
    </location>
</feature>
<dbReference type="InterPro" id="IPR050205">
    <property type="entry name" value="CDPK_Ser/Thr_kinases"/>
</dbReference>
<accession>A0A0L0F5P8</accession>
<evidence type="ECO:0000256" key="5">
    <source>
        <dbReference type="ARBA" id="ARBA00022840"/>
    </source>
</evidence>
<dbReference type="STRING" id="667725.A0A0L0F5P8"/>
<dbReference type="InterPro" id="IPR011009">
    <property type="entry name" value="Kinase-like_dom_sf"/>
</dbReference>
<dbReference type="AlphaFoldDB" id="A0A0L0F5P8"/>
<dbReference type="EMBL" id="KQ247869">
    <property type="protein sequence ID" value="KNC71916.1"/>
    <property type="molecule type" value="Genomic_DNA"/>
</dbReference>
<dbReference type="RefSeq" id="XP_014145818.1">
    <property type="nucleotide sequence ID" value="XM_014290343.1"/>
</dbReference>
<dbReference type="GO" id="GO:0005524">
    <property type="term" value="F:ATP binding"/>
    <property type="evidence" value="ECO:0007669"/>
    <property type="project" value="UniProtKB-KW"/>
</dbReference>
<keyword evidence="1" id="KW-0723">Serine/threonine-protein kinase</keyword>
<evidence type="ECO:0000313" key="8">
    <source>
        <dbReference type="Proteomes" id="UP000054560"/>
    </source>
</evidence>
<sequence>GSKNIVTLHEAIEDSHHVYFLLELAPHGDALQAITRQINEKGSYSERDAASLLRPMFSAIKYCHEHNVLHR</sequence>
<feature type="non-terminal residue" evidence="7">
    <location>
        <position position="1"/>
    </location>
</feature>
<keyword evidence="2" id="KW-0808">Transferase</keyword>
<dbReference type="eggNOG" id="KOG0032">
    <property type="taxonomic scope" value="Eukaryota"/>
</dbReference>
<dbReference type="GO" id="GO:0004674">
    <property type="term" value="F:protein serine/threonine kinase activity"/>
    <property type="evidence" value="ECO:0007669"/>
    <property type="project" value="UniProtKB-KW"/>
</dbReference>
<evidence type="ECO:0000259" key="6">
    <source>
        <dbReference type="PROSITE" id="PS50011"/>
    </source>
</evidence>
<keyword evidence="3" id="KW-0547">Nucleotide-binding</keyword>
<dbReference type="PANTHER" id="PTHR24349">
    <property type="entry name" value="SERINE/THREONINE-PROTEIN KINASE"/>
    <property type="match status" value="1"/>
</dbReference>
<gene>
    <name evidence="7" type="ORF">SARC_15538</name>
</gene>
<dbReference type="Gene3D" id="1.10.510.10">
    <property type="entry name" value="Transferase(Phosphotransferase) domain 1"/>
    <property type="match status" value="1"/>
</dbReference>
<dbReference type="PROSITE" id="PS50011">
    <property type="entry name" value="PROTEIN_KINASE_DOM"/>
    <property type="match status" value="1"/>
</dbReference>
<name>A0A0L0F5P8_9EUKA</name>
<dbReference type="OrthoDB" id="40902at2759"/>
<keyword evidence="8" id="KW-1185">Reference proteome</keyword>